<proteinExistence type="inferred from homology"/>
<keyword evidence="2" id="KW-0804">Transcription</keyword>
<dbReference type="PANTHER" id="PTHR46010">
    <property type="entry name" value="PROTEIN IWS1 HOMOLOG"/>
    <property type="match status" value="1"/>
</dbReference>
<gene>
    <name evidence="9" type="ORF">P8C59_007693</name>
</gene>
<dbReference type="PROSITE" id="PS51319">
    <property type="entry name" value="TFIIS_N"/>
    <property type="match status" value="1"/>
</dbReference>
<dbReference type="GO" id="GO:0016973">
    <property type="term" value="P:poly(A)+ mRNA export from nucleus"/>
    <property type="evidence" value="ECO:0007669"/>
    <property type="project" value="TreeGrafter"/>
</dbReference>
<keyword evidence="1" id="KW-0805">Transcription regulation</keyword>
<feature type="compositionally biased region" description="Basic and acidic residues" evidence="7">
    <location>
        <begin position="56"/>
        <end position="67"/>
    </location>
</feature>
<evidence type="ECO:0000256" key="6">
    <source>
        <dbReference type="PROSITE-ProRule" id="PRU00649"/>
    </source>
</evidence>
<dbReference type="Pfam" id="PF08711">
    <property type="entry name" value="Med26"/>
    <property type="match status" value="1"/>
</dbReference>
<feature type="domain" description="TFIIS N-terminal" evidence="8">
    <location>
        <begin position="254"/>
        <end position="331"/>
    </location>
</feature>
<evidence type="ECO:0000256" key="1">
    <source>
        <dbReference type="ARBA" id="ARBA00023015"/>
    </source>
</evidence>
<feature type="compositionally biased region" description="Acidic residues" evidence="7">
    <location>
        <begin position="26"/>
        <end position="55"/>
    </location>
</feature>
<sequence>MSDESRPGSVPPTHDADDPSAAAPVDDQDVVADESDKDSDVLSEIDEDQFGDLDDEVPKEIDEDAIKSLKPAKRKTVDDGGAARKKARRPKKRAHDHDDDHNNNNNNDDDDDDDDDDAVDAANIEEGVRRPRKARAPGRPAPRKEAEPAEEPDENLTPEERRRRALERVMERAAKSTTRVRRRKKDAIDLEQEMDEQIASLKVRMETACVADNSARNAGQAATHKLQLLPEVVALLHRTQIQDAVLDPETNLLQSVKYFLEPLDDGSLPAYTIQRDVLAALQRLPVTKDMLLSSGIGKVVLFYTRSKRAEPSVKRMAEKLVGEWSRPVLKRTDDYKKRQIETREFDPNAANLRQRQELAVSSSQFTLSQRPAKSKTDLERERLLAPERAADRARPQGLPPSYTVAPKSTYNASDRSTEYRPIGAAGTEAFRKMTQKGKGGRR</sequence>
<dbReference type="EMBL" id="JAQQPM010000007">
    <property type="protein sequence ID" value="KAK2073406.1"/>
    <property type="molecule type" value="Genomic_DNA"/>
</dbReference>
<evidence type="ECO:0000313" key="10">
    <source>
        <dbReference type="Proteomes" id="UP001217918"/>
    </source>
</evidence>
<evidence type="ECO:0000313" key="9">
    <source>
        <dbReference type="EMBL" id="KAK2073406.1"/>
    </source>
</evidence>
<comment type="caution">
    <text evidence="9">The sequence shown here is derived from an EMBL/GenBank/DDBJ whole genome shotgun (WGS) entry which is preliminary data.</text>
</comment>
<dbReference type="Proteomes" id="UP001217918">
    <property type="component" value="Unassembled WGS sequence"/>
</dbReference>
<dbReference type="InterPro" id="IPR017923">
    <property type="entry name" value="TFIIS_N"/>
</dbReference>
<dbReference type="FunFam" id="1.20.930.10:FF:000003">
    <property type="entry name" value="Putative Transcription factor IWS1"/>
    <property type="match status" value="1"/>
</dbReference>
<feature type="compositionally biased region" description="Acidic residues" evidence="7">
    <location>
        <begin position="107"/>
        <end position="119"/>
    </location>
</feature>
<accession>A0AAD9I990</accession>
<comment type="function">
    <text evidence="4">Transcription factor involved in RNA polymerase II transcription regulation. May function in both SPT15/TBP post-recruitment and recruitment steps of transcription.</text>
</comment>
<feature type="region of interest" description="Disordered" evidence="7">
    <location>
        <begin position="339"/>
        <end position="442"/>
    </location>
</feature>
<feature type="region of interest" description="Disordered" evidence="7">
    <location>
        <begin position="1"/>
        <end position="161"/>
    </location>
</feature>
<reference evidence="9" key="1">
    <citation type="journal article" date="2023" name="Mol. Plant Microbe Interact.">
        <title>Elucidating the Obligate Nature and Biological Capacity of an Invasive Fungal Corn Pathogen.</title>
        <authorList>
            <person name="MacCready J.S."/>
            <person name="Roggenkamp E.M."/>
            <person name="Gdanetz K."/>
            <person name="Chilvers M.I."/>
        </authorList>
    </citation>
    <scope>NUCLEOTIDE SEQUENCE</scope>
    <source>
        <strain evidence="9">PM02</strain>
    </source>
</reference>
<organism evidence="9 10">
    <name type="scientific">Phyllachora maydis</name>
    <dbReference type="NCBI Taxonomy" id="1825666"/>
    <lineage>
        <taxon>Eukaryota</taxon>
        <taxon>Fungi</taxon>
        <taxon>Dikarya</taxon>
        <taxon>Ascomycota</taxon>
        <taxon>Pezizomycotina</taxon>
        <taxon>Sordariomycetes</taxon>
        <taxon>Sordariomycetidae</taxon>
        <taxon>Phyllachorales</taxon>
        <taxon>Phyllachoraceae</taxon>
        <taxon>Phyllachora</taxon>
    </lineage>
</organism>
<dbReference type="GO" id="GO:0005634">
    <property type="term" value="C:nucleus"/>
    <property type="evidence" value="ECO:0007669"/>
    <property type="project" value="UniProtKB-SubCell"/>
</dbReference>
<evidence type="ECO:0000256" key="4">
    <source>
        <dbReference type="ARBA" id="ARBA00037349"/>
    </source>
</evidence>
<protein>
    <recommendedName>
        <fullName evidence="8">TFIIS N-terminal domain-containing protein</fullName>
    </recommendedName>
</protein>
<evidence type="ECO:0000259" key="8">
    <source>
        <dbReference type="PROSITE" id="PS51319"/>
    </source>
</evidence>
<dbReference type="SUPFAM" id="SSF47676">
    <property type="entry name" value="Conserved domain common to transcription factors TFIIS, elongin A, CRSP70"/>
    <property type="match status" value="1"/>
</dbReference>
<dbReference type="Gene3D" id="1.20.930.10">
    <property type="entry name" value="Conserved domain common to transcription factors TFIIS, elongin A, CRSP70"/>
    <property type="match status" value="1"/>
</dbReference>
<dbReference type="InterPro" id="IPR035441">
    <property type="entry name" value="TFIIS/LEDGF_dom_sf"/>
</dbReference>
<dbReference type="AlphaFoldDB" id="A0AAD9I990"/>
<feature type="compositionally biased region" description="Basic residues" evidence="7">
    <location>
        <begin position="433"/>
        <end position="442"/>
    </location>
</feature>
<evidence type="ECO:0000256" key="5">
    <source>
        <dbReference type="ARBA" id="ARBA00037992"/>
    </source>
</evidence>
<dbReference type="InterPro" id="IPR051037">
    <property type="entry name" value="RNAPII_TF_IWS1"/>
</dbReference>
<comment type="similarity">
    <text evidence="5">Belongs to the IWS1 family.</text>
</comment>
<evidence type="ECO:0000256" key="2">
    <source>
        <dbReference type="ARBA" id="ARBA00023163"/>
    </source>
</evidence>
<feature type="compositionally biased region" description="Basic and acidic residues" evidence="7">
    <location>
        <begin position="374"/>
        <end position="394"/>
    </location>
</feature>
<feature type="compositionally biased region" description="Acidic residues" evidence="7">
    <location>
        <begin position="148"/>
        <end position="157"/>
    </location>
</feature>
<evidence type="ECO:0000256" key="7">
    <source>
        <dbReference type="SAM" id="MobiDB-lite"/>
    </source>
</evidence>
<dbReference type="PANTHER" id="PTHR46010:SF1">
    <property type="entry name" value="PROTEIN IWS1 HOMOLOG"/>
    <property type="match status" value="1"/>
</dbReference>
<keyword evidence="10" id="KW-1185">Reference proteome</keyword>
<feature type="compositionally biased region" description="Basic residues" evidence="7">
    <location>
        <begin position="83"/>
        <end position="94"/>
    </location>
</feature>
<comment type="subcellular location">
    <subcellularLocation>
        <location evidence="6">Nucleus</location>
    </subcellularLocation>
</comment>
<evidence type="ECO:0000256" key="3">
    <source>
        <dbReference type="ARBA" id="ARBA00023242"/>
    </source>
</evidence>
<feature type="compositionally biased region" description="Polar residues" evidence="7">
    <location>
        <begin position="359"/>
        <end position="371"/>
    </location>
</feature>
<name>A0AAD9I990_9PEZI</name>
<keyword evidence="3 6" id="KW-0539">Nucleus</keyword>